<sequence>MFELKEEEKYKEITDIVINFYLNTFCIKCGYETKKLKRDHLVICKFSLCRYRFSIFKGTIFEDARLPIITVVKILDVWLESVLFSLIAKISNVRHR</sequence>
<accession>A0A0F9WAU7</accession>
<keyword evidence="2" id="KW-1185">Reference proteome</keyword>
<protein>
    <submittedName>
        <fullName evidence="1">Uncharacterized protein</fullName>
    </submittedName>
</protein>
<comment type="caution">
    <text evidence="1">The sequence shown here is derived from an EMBL/GenBank/DDBJ whole genome shotgun (WGS) entry which is preliminary data.</text>
</comment>
<evidence type="ECO:0000313" key="1">
    <source>
        <dbReference type="EMBL" id="KKO74050.1"/>
    </source>
</evidence>
<dbReference type="OrthoDB" id="2200435at2759"/>
<proteinExistence type="predicted"/>
<dbReference type="RefSeq" id="XP_024329792.1">
    <property type="nucleotide sequence ID" value="XM_024473926.1"/>
</dbReference>
<name>A0A0F9WAU7_9MICR</name>
<dbReference type="GeneID" id="36318825"/>
<dbReference type="EMBL" id="JPQZ01000129">
    <property type="protein sequence ID" value="KKO74050.1"/>
    <property type="molecule type" value="Genomic_DNA"/>
</dbReference>
<gene>
    <name evidence="1" type="ORF">AAJ76_1290004910</name>
</gene>
<dbReference type="VEuPathDB" id="MicrosporidiaDB:AAJ76_1290004910"/>
<dbReference type="VEuPathDB" id="MicrosporidiaDB:NCER_102225"/>
<organism evidence="1 2">
    <name type="scientific">Vairimorpha ceranae</name>
    <dbReference type="NCBI Taxonomy" id="40302"/>
    <lineage>
        <taxon>Eukaryota</taxon>
        <taxon>Fungi</taxon>
        <taxon>Fungi incertae sedis</taxon>
        <taxon>Microsporidia</taxon>
        <taxon>Nosematidae</taxon>
        <taxon>Vairimorpha</taxon>
    </lineage>
</organism>
<evidence type="ECO:0000313" key="2">
    <source>
        <dbReference type="Proteomes" id="UP000034350"/>
    </source>
</evidence>
<dbReference type="Proteomes" id="UP000034350">
    <property type="component" value="Unassembled WGS sequence"/>
</dbReference>
<dbReference type="AlphaFoldDB" id="A0A0F9WAU7"/>
<reference evidence="1 2" key="1">
    <citation type="journal article" date="2015" name="Environ. Microbiol.">
        <title>Genome analyses suggest the presence of polyploidy and recent human-driven expansions in eight global populations of the honeybee pathogen Nosema ceranae.</title>
        <authorList>
            <person name="Pelin A."/>
            <person name="Selman M."/>
            <person name="Aris-Brosou S."/>
            <person name="Farinelli L."/>
            <person name="Corradi N."/>
        </authorList>
    </citation>
    <scope>NUCLEOTIDE SEQUENCE [LARGE SCALE GENOMIC DNA]</scope>
    <source>
        <strain evidence="1 2">PA08 1199</strain>
    </source>
</reference>